<organism evidence="2 3">
    <name type="scientific">Meridianimarinicoccus roseus</name>
    <dbReference type="NCBI Taxonomy" id="2072018"/>
    <lineage>
        <taxon>Bacteria</taxon>
        <taxon>Pseudomonadati</taxon>
        <taxon>Pseudomonadota</taxon>
        <taxon>Alphaproteobacteria</taxon>
        <taxon>Rhodobacterales</taxon>
        <taxon>Paracoccaceae</taxon>
        <taxon>Meridianimarinicoccus</taxon>
    </lineage>
</organism>
<name>A0A2V2LDE3_9RHOB</name>
<accession>A0A2V2LDE3</accession>
<proteinExistence type="predicted"/>
<evidence type="ECO:0008006" key="4">
    <source>
        <dbReference type="Google" id="ProtNLM"/>
    </source>
</evidence>
<evidence type="ECO:0000256" key="1">
    <source>
        <dbReference type="SAM" id="Phobius"/>
    </source>
</evidence>
<keyword evidence="1" id="KW-0472">Membrane</keyword>
<dbReference type="EMBL" id="QGKU01000052">
    <property type="protein sequence ID" value="PWR01316.1"/>
    <property type="molecule type" value="Genomic_DNA"/>
</dbReference>
<gene>
    <name evidence="2" type="ORF">DKT77_17280</name>
</gene>
<feature type="transmembrane region" description="Helical" evidence="1">
    <location>
        <begin position="113"/>
        <end position="132"/>
    </location>
</feature>
<protein>
    <recommendedName>
        <fullName evidence="4">VPLPA-CTERM sorting domain-containing protein</fullName>
    </recommendedName>
</protein>
<dbReference type="Proteomes" id="UP000245680">
    <property type="component" value="Unassembled WGS sequence"/>
</dbReference>
<evidence type="ECO:0000313" key="3">
    <source>
        <dbReference type="Proteomes" id="UP000245680"/>
    </source>
</evidence>
<dbReference type="AlphaFoldDB" id="A0A2V2LDE3"/>
<sequence>MTGLGSPAFEHVHVGRQFTISFDSEISRLLIYAENGGTALLTGIDLGFAPCDFGGATAASGATGFTVNTSHTASYFLYEFATPTTSVVNVFSGGTSDGFDMAFFAQAAPGAQVPLPAGLPLVLAGLGALVMLRRRI</sequence>
<keyword evidence="3" id="KW-1185">Reference proteome</keyword>
<dbReference type="RefSeq" id="WP_109812926.1">
    <property type="nucleotide sequence ID" value="NZ_QGKU01000052.1"/>
</dbReference>
<keyword evidence="1" id="KW-1133">Transmembrane helix</keyword>
<comment type="caution">
    <text evidence="2">The sequence shown here is derived from an EMBL/GenBank/DDBJ whole genome shotgun (WGS) entry which is preliminary data.</text>
</comment>
<evidence type="ECO:0000313" key="2">
    <source>
        <dbReference type="EMBL" id="PWR01316.1"/>
    </source>
</evidence>
<reference evidence="2 3" key="1">
    <citation type="submission" date="2018-05" db="EMBL/GenBank/DDBJ databases">
        <title>Rhodobacteraceae gen. nov., sp. nov. isolated from sea water.</title>
        <authorList>
            <person name="Ren Y."/>
        </authorList>
    </citation>
    <scope>NUCLEOTIDE SEQUENCE [LARGE SCALE GENOMIC DNA]</scope>
    <source>
        <strain evidence="2 3">TG-679</strain>
    </source>
</reference>
<keyword evidence="1" id="KW-0812">Transmembrane</keyword>